<dbReference type="VEuPathDB" id="FungiDB:G647_04361"/>
<comment type="caution">
    <text evidence="7">The sequence shown here is derived from an EMBL/GenBank/DDBJ whole genome shotgun (WGS) entry which is preliminary data.</text>
</comment>
<dbReference type="Proteomes" id="UP000094526">
    <property type="component" value="Unassembled WGS sequence"/>
</dbReference>
<evidence type="ECO:0000256" key="1">
    <source>
        <dbReference type="ARBA" id="ARBA00004141"/>
    </source>
</evidence>
<keyword evidence="8" id="KW-1185">Reference proteome</keyword>
<dbReference type="PANTHER" id="PTHR45649">
    <property type="entry name" value="AMINO-ACID PERMEASE BAT1"/>
    <property type="match status" value="1"/>
</dbReference>
<gene>
    <name evidence="7" type="ORF">CLCR_09809</name>
</gene>
<protein>
    <submittedName>
        <fullName evidence="7">Putative GABA permease</fullName>
    </submittedName>
</protein>
<keyword evidence="2" id="KW-0813">Transport</keyword>
<evidence type="ECO:0000256" key="5">
    <source>
        <dbReference type="ARBA" id="ARBA00023136"/>
    </source>
</evidence>
<dbReference type="eggNOG" id="KOG1289">
    <property type="taxonomic scope" value="Eukaryota"/>
</dbReference>
<dbReference type="GO" id="GO:0022857">
    <property type="term" value="F:transmembrane transporter activity"/>
    <property type="evidence" value="ECO:0007669"/>
    <property type="project" value="InterPro"/>
</dbReference>
<keyword evidence="4 6" id="KW-1133">Transmembrane helix</keyword>
<feature type="transmembrane region" description="Helical" evidence="6">
    <location>
        <begin position="224"/>
        <end position="242"/>
    </location>
</feature>
<feature type="transmembrane region" description="Helical" evidence="6">
    <location>
        <begin position="69"/>
        <end position="93"/>
    </location>
</feature>
<dbReference type="GO" id="GO:0016020">
    <property type="term" value="C:membrane"/>
    <property type="evidence" value="ECO:0007669"/>
    <property type="project" value="UniProtKB-SubCell"/>
</dbReference>
<evidence type="ECO:0000256" key="2">
    <source>
        <dbReference type="ARBA" id="ARBA00022448"/>
    </source>
</evidence>
<dbReference type="EMBL" id="LGRB01000008">
    <property type="protein sequence ID" value="OCT53021.1"/>
    <property type="molecule type" value="Genomic_DNA"/>
</dbReference>
<dbReference type="Gene3D" id="1.20.1740.10">
    <property type="entry name" value="Amino acid/polyamine transporter I"/>
    <property type="match status" value="1"/>
</dbReference>
<feature type="transmembrane region" description="Helical" evidence="6">
    <location>
        <begin position="303"/>
        <end position="327"/>
    </location>
</feature>
<comment type="subcellular location">
    <subcellularLocation>
        <location evidence="1">Membrane</location>
        <topology evidence="1">Multi-pass membrane protein</topology>
    </subcellularLocation>
</comment>
<feature type="transmembrane region" description="Helical" evidence="6">
    <location>
        <begin position="195"/>
        <end position="215"/>
    </location>
</feature>
<feature type="transmembrane region" description="Helical" evidence="6">
    <location>
        <begin position="105"/>
        <end position="129"/>
    </location>
</feature>
<feature type="transmembrane region" description="Helical" evidence="6">
    <location>
        <begin position="262"/>
        <end position="283"/>
    </location>
</feature>
<name>A0A1C1CX44_9EURO</name>
<dbReference type="Pfam" id="PF13520">
    <property type="entry name" value="AA_permease_2"/>
    <property type="match status" value="1"/>
</dbReference>
<reference evidence="8" key="1">
    <citation type="submission" date="2015-07" db="EMBL/GenBank/DDBJ databases">
        <authorList>
            <person name="Teixeira M.M."/>
            <person name="Souza R.C."/>
            <person name="Almeida L.G."/>
            <person name="Vicente V.A."/>
            <person name="de Hoog S."/>
            <person name="Bocca A.L."/>
            <person name="de Almeida S.R."/>
            <person name="Vasconcelos A.T."/>
            <person name="Felipe M.S."/>
        </authorList>
    </citation>
    <scope>NUCLEOTIDE SEQUENCE [LARGE SCALE GENOMIC DNA]</scope>
    <source>
        <strain evidence="8">KSF</strain>
    </source>
</reference>
<evidence type="ECO:0000256" key="6">
    <source>
        <dbReference type="SAM" id="Phobius"/>
    </source>
</evidence>
<keyword evidence="3 6" id="KW-0812">Transmembrane</keyword>
<evidence type="ECO:0000256" key="3">
    <source>
        <dbReference type="ARBA" id="ARBA00022692"/>
    </source>
</evidence>
<dbReference type="PANTHER" id="PTHR45649:SF2">
    <property type="entry name" value="ACID PERMEASE, PUTATIVE-RELATED"/>
    <property type="match status" value="1"/>
</dbReference>
<organism evidence="7 8">
    <name type="scientific">Cladophialophora carrionii</name>
    <dbReference type="NCBI Taxonomy" id="86049"/>
    <lineage>
        <taxon>Eukaryota</taxon>
        <taxon>Fungi</taxon>
        <taxon>Dikarya</taxon>
        <taxon>Ascomycota</taxon>
        <taxon>Pezizomycotina</taxon>
        <taxon>Eurotiomycetes</taxon>
        <taxon>Chaetothyriomycetidae</taxon>
        <taxon>Chaetothyriales</taxon>
        <taxon>Herpotrichiellaceae</taxon>
        <taxon>Cladophialophora</taxon>
    </lineage>
</organism>
<dbReference type="VEuPathDB" id="FungiDB:CLCR_09809"/>
<dbReference type="PIRSF" id="PIRSF006060">
    <property type="entry name" value="AA_transporter"/>
    <property type="match status" value="1"/>
</dbReference>
<dbReference type="AlphaFoldDB" id="A0A1C1CX44"/>
<evidence type="ECO:0000313" key="8">
    <source>
        <dbReference type="Proteomes" id="UP000094526"/>
    </source>
</evidence>
<proteinExistence type="predicted"/>
<evidence type="ECO:0000256" key="4">
    <source>
        <dbReference type="ARBA" id="ARBA00022989"/>
    </source>
</evidence>
<feature type="transmembrane region" description="Helical" evidence="6">
    <location>
        <begin position="462"/>
        <end position="488"/>
    </location>
</feature>
<feature type="transmembrane region" description="Helical" evidence="6">
    <location>
        <begin position="429"/>
        <end position="450"/>
    </location>
</feature>
<sequence>MSKFVEVAARGEEVSPRDSNDAVVGAKLGTARDVQDMKRMGKEQLFKVIQGAANVERIGELTTALQRNFGFLSIFGFAMILMQTWQALLGTIVFGLGNGGTAGLIYMYIIVVFFFSLVNISMAEMASMAPTAGGQYHWISEFAPRSQEKLLSFVVGWLCTLGWQSGVSRGCFLAATEIQGLIVLNNDNYSYERWHGTLLTIAVVLFVAFFNTFFAKYLPLVERFVLGLHLGGFICILVPLWALGPRGNSHQIWTVFEDGGGWGSTGLATLVGLITPTTAFLGADAAVHMAEELRNASKTLPRVMIWTSIINGILGFIMLVTFCYTLGDLDSVLATPTGYPFIQVFYNATGSKGGATAMSCILVLSSVANGMTNMATASRQLFAFARDKGLPFHTWFAKVGDRIEIPFNVGFSTLFSLINIGSTVAFNQILSLGVTALLSSYLVSIGCVTLRRIRKQPLLGRAFDLGPLGLPINLASIAFLLLAFVMSFFPSMAHPTPQTMNWSCLAYGGVLIIGGGYYMLWARHHYVGPVEYVRMSA</sequence>
<keyword evidence="5 6" id="KW-0472">Membrane</keyword>
<dbReference type="InterPro" id="IPR002293">
    <property type="entry name" value="AA/rel_permease1"/>
</dbReference>
<accession>A0A1C1CX44</accession>
<dbReference type="OrthoDB" id="3257095at2759"/>
<dbReference type="STRING" id="86049.A0A1C1CX44"/>
<evidence type="ECO:0000313" key="7">
    <source>
        <dbReference type="EMBL" id="OCT53021.1"/>
    </source>
</evidence>
<feature type="transmembrane region" description="Helical" evidence="6">
    <location>
        <begin position="500"/>
        <end position="520"/>
    </location>
</feature>